<protein>
    <submittedName>
        <fullName evidence="2">Uncharacterized protein</fullName>
    </submittedName>
</protein>
<feature type="compositionally biased region" description="Low complexity" evidence="1">
    <location>
        <begin position="24"/>
        <end position="43"/>
    </location>
</feature>
<reference evidence="2 3" key="1">
    <citation type="journal article" date="2020" name="BMC Genomics">
        <title>Intraspecific diversification of the crop wild relative Brassica cretica Lam. using demographic model selection.</title>
        <authorList>
            <person name="Kioukis A."/>
            <person name="Michalopoulou V.A."/>
            <person name="Briers L."/>
            <person name="Pirintsos S."/>
            <person name="Studholme D.J."/>
            <person name="Pavlidis P."/>
            <person name="Sarris P.F."/>
        </authorList>
    </citation>
    <scope>NUCLEOTIDE SEQUENCE [LARGE SCALE GENOMIC DNA]</scope>
    <source>
        <strain evidence="3">cv. PFS-1207/04</strain>
    </source>
</reference>
<dbReference type="EMBL" id="QGKV02000832">
    <property type="protein sequence ID" value="KAF3548769.1"/>
    <property type="molecule type" value="Genomic_DNA"/>
</dbReference>
<proteinExistence type="predicted"/>
<organism evidence="2 3">
    <name type="scientific">Brassica cretica</name>
    <name type="common">Mustard</name>
    <dbReference type="NCBI Taxonomy" id="69181"/>
    <lineage>
        <taxon>Eukaryota</taxon>
        <taxon>Viridiplantae</taxon>
        <taxon>Streptophyta</taxon>
        <taxon>Embryophyta</taxon>
        <taxon>Tracheophyta</taxon>
        <taxon>Spermatophyta</taxon>
        <taxon>Magnoliopsida</taxon>
        <taxon>eudicotyledons</taxon>
        <taxon>Gunneridae</taxon>
        <taxon>Pentapetalae</taxon>
        <taxon>rosids</taxon>
        <taxon>malvids</taxon>
        <taxon>Brassicales</taxon>
        <taxon>Brassicaceae</taxon>
        <taxon>Brassiceae</taxon>
        <taxon>Brassica</taxon>
    </lineage>
</organism>
<comment type="caution">
    <text evidence="2">The sequence shown here is derived from an EMBL/GenBank/DDBJ whole genome shotgun (WGS) entry which is preliminary data.</text>
</comment>
<evidence type="ECO:0000313" key="2">
    <source>
        <dbReference type="EMBL" id="KAF3548769.1"/>
    </source>
</evidence>
<sequence length="349" mass="38653">MDPIQAIRTTPSRVNDVDPMGSDSGTETVPSGPTGTSGATGTTQAQRIPPIGTSSKDRSPAIDQTSIPERVRARVWNRPGDWQSAEDPTRSQSKPILPTPLAQTRGELTEIRGMVSTLIDEIRSQTIVNQTIANRLEQAEKELADHRAANSRERNQTSLDPLWSTSNPQNAGLFGTPEIPSARSGRYTGENSQLPPLLGMTHRSLSYCGLYEIDTGLQRPRSTPIQFQNRSTERHGEPRTRIPPPNPLIPENRTPSATRTLHQAGFDNLTEQARRHDLHGHVNIDPQREDLGIPSETRAFQNYIERNDAELKRIHAIVHMATSSAPDIDCGNQNSHCRFPFKLEKLGKP</sequence>
<feature type="region of interest" description="Disordered" evidence="1">
    <location>
        <begin position="143"/>
        <end position="188"/>
    </location>
</feature>
<feature type="compositionally biased region" description="Basic and acidic residues" evidence="1">
    <location>
        <begin position="143"/>
        <end position="155"/>
    </location>
</feature>
<feature type="region of interest" description="Disordered" evidence="1">
    <location>
        <begin position="224"/>
        <end position="252"/>
    </location>
</feature>
<feature type="compositionally biased region" description="Polar residues" evidence="1">
    <location>
        <begin position="156"/>
        <end position="170"/>
    </location>
</feature>
<feature type="region of interest" description="Disordered" evidence="1">
    <location>
        <begin position="1"/>
        <end position="102"/>
    </location>
</feature>
<evidence type="ECO:0000256" key="1">
    <source>
        <dbReference type="SAM" id="MobiDB-lite"/>
    </source>
</evidence>
<dbReference type="Proteomes" id="UP000266723">
    <property type="component" value="Unassembled WGS sequence"/>
</dbReference>
<evidence type="ECO:0000313" key="3">
    <source>
        <dbReference type="Proteomes" id="UP000266723"/>
    </source>
</evidence>
<keyword evidence="3" id="KW-1185">Reference proteome</keyword>
<gene>
    <name evidence="2" type="ORF">DY000_02008506</name>
</gene>
<accession>A0ABQ7C9N1</accession>
<name>A0ABQ7C9N1_BRACR</name>
<feature type="compositionally biased region" description="Basic and acidic residues" evidence="1">
    <location>
        <begin position="231"/>
        <end position="240"/>
    </location>
</feature>